<feature type="transmembrane region" description="Helical" evidence="10">
    <location>
        <begin position="418"/>
        <end position="436"/>
    </location>
</feature>
<keyword evidence="7 9" id="KW-0472">Membrane</keyword>
<keyword evidence="12" id="KW-1185">Reference proteome</keyword>
<keyword evidence="8 9" id="KW-0012">Acyltransferase</keyword>
<accession>A0ABZ2MA99</accession>
<feature type="transmembrane region" description="Helical" evidence="10">
    <location>
        <begin position="371"/>
        <end position="389"/>
    </location>
</feature>
<evidence type="ECO:0000256" key="9">
    <source>
        <dbReference type="PIRNR" id="PIRNR016636"/>
    </source>
</evidence>
<evidence type="ECO:0000313" key="12">
    <source>
        <dbReference type="Proteomes" id="UP001370348"/>
    </source>
</evidence>
<evidence type="ECO:0000256" key="8">
    <source>
        <dbReference type="ARBA" id="ARBA00023315"/>
    </source>
</evidence>
<dbReference type="Proteomes" id="UP001370348">
    <property type="component" value="Chromosome"/>
</dbReference>
<feature type="transmembrane region" description="Helical" evidence="10">
    <location>
        <begin position="6"/>
        <end position="26"/>
    </location>
</feature>
<name>A0ABZ2MA99_9BACT</name>
<feature type="transmembrane region" description="Helical" evidence="10">
    <location>
        <begin position="469"/>
        <end position="487"/>
    </location>
</feature>
<dbReference type="Pfam" id="PF03062">
    <property type="entry name" value="MBOAT"/>
    <property type="match status" value="1"/>
</dbReference>
<feature type="transmembrane region" description="Helical" evidence="10">
    <location>
        <begin position="317"/>
        <end position="336"/>
    </location>
</feature>
<dbReference type="InterPro" id="IPR028362">
    <property type="entry name" value="AlgI"/>
</dbReference>
<evidence type="ECO:0000256" key="4">
    <source>
        <dbReference type="ARBA" id="ARBA00022679"/>
    </source>
</evidence>
<evidence type="ECO:0000313" key="11">
    <source>
        <dbReference type="EMBL" id="WXB19448.1"/>
    </source>
</evidence>
<evidence type="ECO:0000256" key="1">
    <source>
        <dbReference type="ARBA" id="ARBA00004651"/>
    </source>
</evidence>
<sequence length="496" mass="54251">MFFQSYGFIFLFLPALLGGLALATRFGATRRHVTGMLIVASLIFYGQLSPRSLPFLLLSYAANFLFCHLVQTAKASGTPGLFGRTPGFFAGVGVTFHIAALVVFKCSTELGWSHFPIGASFVTFIHIMLLVEILNGTLDRIDATEHLLVSTFFPYVTSGPLVGGSEIVSQVRTGETTDPPRFERVVAGAMLFAIGLFKKLLVADSLGPYASRVFDIAQSGRAMTSHDAWCGSLAYMFQLYFDFSGYSDMAVAIGYMVGIKLPLNFNSPFKATTVLEYWQRWHMTLTRFITQYLYLPIAIKATRWADDRGIESESLRFVLTVLVPTIVAFAIAGVWHGNGWTFALYGLYWGAALSVFHTWKRAFDTRLPRPVAWLLTMLTALGSLVIFRSESVAASARIMKAAFSPSAASAESVASSPLPAGFAFILAAIGAAVVILPNSQQILHRYAVSRDDVEPHAGLSWLAWRPTTVGAIGLAVVLTVSLLMASGPQQFLYYKF</sequence>
<dbReference type="InterPro" id="IPR004299">
    <property type="entry name" value="MBOAT_fam"/>
</dbReference>
<dbReference type="PANTHER" id="PTHR13285:SF23">
    <property type="entry name" value="TEICHOIC ACID D-ALANYLTRANSFERASE"/>
    <property type="match status" value="1"/>
</dbReference>
<dbReference type="PIRSF" id="PIRSF016636">
    <property type="entry name" value="AlgI_DltB"/>
    <property type="match status" value="1"/>
</dbReference>
<keyword evidence="5 10" id="KW-0812">Transmembrane</keyword>
<organism evidence="11 12">
    <name type="scientific">Pendulispora albinea</name>
    <dbReference type="NCBI Taxonomy" id="2741071"/>
    <lineage>
        <taxon>Bacteria</taxon>
        <taxon>Pseudomonadati</taxon>
        <taxon>Myxococcota</taxon>
        <taxon>Myxococcia</taxon>
        <taxon>Myxococcales</taxon>
        <taxon>Sorangiineae</taxon>
        <taxon>Pendulisporaceae</taxon>
        <taxon>Pendulispora</taxon>
    </lineage>
</organism>
<feature type="transmembrane region" description="Helical" evidence="10">
    <location>
        <begin position="85"/>
        <end position="104"/>
    </location>
</feature>
<feature type="transmembrane region" description="Helical" evidence="10">
    <location>
        <begin position="33"/>
        <end position="49"/>
    </location>
</feature>
<keyword evidence="6 10" id="KW-1133">Transmembrane helix</keyword>
<proteinExistence type="inferred from homology"/>
<gene>
    <name evidence="11" type="ORF">LZC94_19725</name>
</gene>
<dbReference type="EMBL" id="CP089984">
    <property type="protein sequence ID" value="WXB19448.1"/>
    <property type="molecule type" value="Genomic_DNA"/>
</dbReference>
<reference evidence="11 12" key="1">
    <citation type="submission" date="2021-12" db="EMBL/GenBank/DDBJ databases">
        <title>Discovery of the Pendulisporaceae a myxobacterial family with distinct sporulation behavior and unique specialized metabolism.</title>
        <authorList>
            <person name="Garcia R."/>
            <person name="Popoff A."/>
            <person name="Bader C.D."/>
            <person name="Loehr J."/>
            <person name="Walesch S."/>
            <person name="Walt C."/>
            <person name="Boldt J."/>
            <person name="Bunk B."/>
            <person name="Haeckl F.J.F.P.J."/>
            <person name="Gunesch A.P."/>
            <person name="Birkelbach J."/>
            <person name="Nuebel U."/>
            <person name="Pietschmann T."/>
            <person name="Bach T."/>
            <person name="Mueller R."/>
        </authorList>
    </citation>
    <scope>NUCLEOTIDE SEQUENCE [LARGE SCALE GENOMIC DNA]</scope>
    <source>
        <strain evidence="11 12">MSr11954</strain>
    </source>
</reference>
<dbReference type="PANTHER" id="PTHR13285">
    <property type="entry name" value="ACYLTRANSFERASE"/>
    <property type="match status" value="1"/>
</dbReference>
<feature type="transmembrane region" description="Helical" evidence="10">
    <location>
        <begin position="342"/>
        <end position="359"/>
    </location>
</feature>
<keyword evidence="4 9" id="KW-0808">Transferase</keyword>
<evidence type="ECO:0000256" key="10">
    <source>
        <dbReference type="SAM" id="Phobius"/>
    </source>
</evidence>
<evidence type="ECO:0000256" key="3">
    <source>
        <dbReference type="ARBA" id="ARBA00022475"/>
    </source>
</evidence>
<evidence type="ECO:0000256" key="5">
    <source>
        <dbReference type="ARBA" id="ARBA00022692"/>
    </source>
</evidence>
<evidence type="ECO:0000256" key="2">
    <source>
        <dbReference type="ARBA" id="ARBA00010323"/>
    </source>
</evidence>
<feature type="transmembrane region" description="Helical" evidence="10">
    <location>
        <begin position="110"/>
        <end position="131"/>
    </location>
</feature>
<evidence type="ECO:0000256" key="6">
    <source>
        <dbReference type="ARBA" id="ARBA00022989"/>
    </source>
</evidence>
<protein>
    <submittedName>
        <fullName evidence="11">Uncharacterized protein</fullName>
    </submittedName>
</protein>
<comment type="subcellular location">
    <subcellularLocation>
        <location evidence="1">Cell membrane</location>
        <topology evidence="1">Multi-pass membrane protein</topology>
    </subcellularLocation>
</comment>
<evidence type="ECO:0000256" key="7">
    <source>
        <dbReference type="ARBA" id="ARBA00023136"/>
    </source>
</evidence>
<dbReference type="RefSeq" id="WP_394829063.1">
    <property type="nucleotide sequence ID" value="NZ_CP089984.1"/>
</dbReference>
<comment type="similarity">
    <text evidence="2 9">Belongs to the membrane-bound acyltransferase family.</text>
</comment>
<dbReference type="InterPro" id="IPR024194">
    <property type="entry name" value="Ac/AlaTfrase_AlgI/DltB"/>
</dbReference>
<keyword evidence="3 9" id="KW-1003">Cell membrane</keyword>
<dbReference type="PIRSF" id="PIRSF500217">
    <property type="entry name" value="AlgI"/>
    <property type="match status" value="1"/>
</dbReference>
<dbReference type="InterPro" id="IPR051085">
    <property type="entry name" value="MB_O-acyltransferase"/>
</dbReference>